<dbReference type="PROSITE" id="PS00356">
    <property type="entry name" value="HTH_LACI_1"/>
    <property type="match status" value="1"/>
</dbReference>
<proteinExistence type="predicted"/>
<feature type="domain" description="HTH lacI-type" evidence="4">
    <location>
        <begin position="3"/>
        <end position="57"/>
    </location>
</feature>
<protein>
    <submittedName>
        <fullName evidence="5">LacI family transcriptional regulator</fullName>
    </submittedName>
</protein>
<keyword evidence="3" id="KW-0804">Transcription</keyword>
<dbReference type="InterPro" id="IPR000843">
    <property type="entry name" value="HTH_LacI"/>
</dbReference>
<dbReference type="GO" id="GO:0003700">
    <property type="term" value="F:DNA-binding transcription factor activity"/>
    <property type="evidence" value="ECO:0007669"/>
    <property type="project" value="TreeGrafter"/>
</dbReference>
<evidence type="ECO:0000313" key="6">
    <source>
        <dbReference type="Proteomes" id="UP000245202"/>
    </source>
</evidence>
<dbReference type="Proteomes" id="UP000245202">
    <property type="component" value="Unassembled WGS sequence"/>
</dbReference>
<organism evidence="5 6">
    <name type="scientific">Paenibacillus agaridevorans</name>
    <dbReference type="NCBI Taxonomy" id="171404"/>
    <lineage>
        <taxon>Bacteria</taxon>
        <taxon>Bacillati</taxon>
        <taxon>Bacillota</taxon>
        <taxon>Bacilli</taxon>
        <taxon>Bacillales</taxon>
        <taxon>Paenibacillaceae</taxon>
        <taxon>Paenibacillus</taxon>
    </lineage>
</organism>
<dbReference type="InterPro" id="IPR010982">
    <property type="entry name" value="Lambda_DNA-bd_dom_sf"/>
</dbReference>
<evidence type="ECO:0000256" key="2">
    <source>
        <dbReference type="ARBA" id="ARBA00023125"/>
    </source>
</evidence>
<dbReference type="Pfam" id="PF13377">
    <property type="entry name" value="Peripla_BP_3"/>
    <property type="match status" value="1"/>
</dbReference>
<dbReference type="SUPFAM" id="SSF47413">
    <property type="entry name" value="lambda repressor-like DNA-binding domains"/>
    <property type="match status" value="1"/>
</dbReference>
<name>A0A2R5EPN6_9BACL</name>
<dbReference type="GO" id="GO:0000976">
    <property type="term" value="F:transcription cis-regulatory region binding"/>
    <property type="evidence" value="ECO:0007669"/>
    <property type="project" value="TreeGrafter"/>
</dbReference>
<dbReference type="PROSITE" id="PS50932">
    <property type="entry name" value="HTH_LACI_2"/>
    <property type="match status" value="1"/>
</dbReference>
<dbReference type="CDD" id="cd01392">
    <property type="entry name" value="HTH_LacI"/>
    <property type="match status" value="1"/>
</dbReference>
<dbReference type="EMBL" id="BDQX01000019">
    <property type="protein sequence ID" value="GBG05733.1"/>
    <property type="molecule type" value="Genomic_DNA"/>
</dbReference>
<evidence type="ECO:0000313" key="5">
    <source>
        <dbReference type="EMBL" id="GBG05733.1"/>
    </source>
</evidence>
<keyword evidence="2" id="KW-0238">DNA-binding</keyword>
<dbReference type="InterPro" id="IPR046335">
    <property type="entry name" value="LacI/GalR-like_sensor"/>
</dbReference>
<keyword evidence="6" id="KW-1185">Reference proteome</keyword>
<evidence type="ECO:0000256" key="1">
    <source>
        <dbReference type="ARBA" id="ARBA00023015"/>
    </source>
</evidence>
<dbReference type="InterPro" id="IPR028082">
    <property type="entry name" value="Peripla_BP_I"/>
</dbReference>
<dbReference type="SUPFAM" id="SSF53822">
    <property type="entry name" value="Periplasmic binding protein-like I"/>
    <property type="match status" value="1"/>
</dbReference>
<evidence type="ECO:0000259" key="4">
    <source>
        <dbReference type="PROSITE" id="PS50932"/>
    </source>
</evidence>
<dbReference type="Pfam" id="PF00356">
    <property type="entry name" value="LacI"/>
    <property type="match status" value="1"/>
</dbReference>
<gene>
    <name evidence="5" type="ORF">PAT3040_00217</name>
</gene>
<dbReference type="PRINTS" id="PR00036">
    <property type="entry name" value="HTHLACI"/>
</dbReference>
<dbReference type="PANTHER" id="PTHR30146:SF109">
    <property type="entry name" value="HTH-TYPE TRANSCRIPTIONAL REGULATOR GALS"/>
    <property type="match status" value="1"/>
</dbReference>
<comment type="caution">
    <text evidence="5">The sequence shown here is derived from an EMBL/GenBank/DDBJ whole genome shotgun (WGS) entry which is preliminary data.</text>
</comment>
<dbReference type="AlphaFoldDB" id="A0A2R5EPN6"/>
<dbReference type="PANTHER" id="PTHR30146">
    <property type="entry name" value="LACI-RELATED TRANSCRIPTIONAL REPRESSOR"/>
    <property type="match status" value="1"/>
</dbReference>
<keyword evidence="1" id="KW-0805">Transcription regulation</keyword>
<reference evidence="5 6" key="1">
    <citation type="submission" date="2017-08" db="EMBL/GenBank/DDBJ databases">
        <title>Substantial Increase in Enzyme Production by Combined Drug-Resistance Mutations in Paenibacillus agaridevorans.</title>
        <authorList>
            <person name="Tanaka Y."/>
            <person name="Funane K."/>
            <person name="Hosaka T."/>
            <person name="Shiwa Y."/>
            <person name="Fujita N."/>
            <person name="Miyazaki T."/>
            <person name="Yoshikawa H."/>
            <person name="Murakami K."/>
            <person name="Kasahara K."/>
            <person name="Inaoka T."/>
            <person name="Hiraga Y."/>
            <person name="Ochi K."/>
        </authorList>
    </citation>
    <scope>NUCLEOTIDE SEQUENCE [LARGE SCALE GENOMIC DNA]</scope>
    <source>
        <strain evidence="5 6">T-3040</strain>
    </source>
</reference>
<dbReference type="Gene3D" id="3.40.50.2300">
    <property type="match status" value="2"/>
</dbReference>
<dbReference type="RefSeq" id="WP_108991189.1">
    <property type="nucleotide sequence ID" value="NZ_BDQX01000019.1"/>
</dbReference>
<evidence type="ECO:0000256" key="3">
    <source>
        <dbReference type="ARBA" id="ARBA00023163"/>
    </source>
</evidence>
<accession>A0A2R5EPN6</accession>
<dbReference type="Gene3D" id="1.10.260.40">
    <property type="entry name" value="lambda repressor-like DNA-binding domains"/>
    <property type="match status" value="1"/>
</dbReference>
<sequence>MSSTINDVAKLAGVSRQTVSRVINNLPLVKPETVLEVQKAIALLDYHPNAVARNLAIKTVKTVGLFMPFDVEQVRQNMFFSTISATICHYYAKQDFVLQLFTSPDDRNYSELFKKLYREKRVGGLILTCPSVNNEDVMELLAAKIPFVIIGRPGLELEQINYVDVDNVKAAYLAVQRMLELGHRKICLLNAPSSMTLAVDIRKGAEEAYREANMPIGNLSEMHIDLTLKSAYEATLHVLSKDDRPTAFVTADDLIVLGIKKATDHLNLSIPTDLSVISVIKNGWADLLPMPLTYIDASFEDLGTRSAQFMLKTISEPEKKHMMQKKLKPELILGGTCARVAMPV</sequence>
<dbReference type="SMART" id="SM00354">
    <property type="entry name" value="HTH_LACI"/>
    <property type="match status" value="1"/>
</dbReference>